<evidence type="ECO:0000256" key="5">
    <source>
        <dbReference type="ARBA" id="ARBA00022989"/>
    </source>
</evidence>
<evidence type="ECO:0000256" key="7">
    <source>
        <dbReference type="RuleBase" id="RU363032"/>
    </source>
</evidence>
<keyword evidence="3" id="KW-1003">Cell membrane</keyword>
<evidence type="ECO:0000256" key="4">
    <source>
        <dbReference type="ARBA" id="ARBA00022692"/>
    </source>
</evidence>
<feature type="transmembrane region" description="Helical" evidence="7">
    <location>
        <begin position="296"/>
        <end position="317"/>
    </location>
</feature>
<protein>
    <submittedName>
        <fullName evidence="9">Sugar ABC transporter permease</fullName>
    </submittedName>
</protein>
<dbReference type="Proteomes" id="UP001500730">
    <property type="component" value="Unassembled WGS sequence"/>
</dbReference>
<dbReference type="SUPFAM" id="SSF160964">
    <property type="entry name" value="MalF N-terminal region-like"/>
    <property type="match status" value="1"/>
</dbReference>
<organism evidence="9 10">
    <name type="scientific">Terrabacter carboxydivorans</name>
    <dbReference type="NCBI Taxonomy" id="619730"/>
    <lineage>
        <taxon>Bacteria</taxon>
        <taxon>Bacillati</taxon>
        <taxon>Actinomycetota</taxon>
        <taxon>Actinomycetes</taxon>
        <taxon>Micrococcales</taxon>
        <taxon>Intrasporangiaceae</taxon>
        <taxon>Terrabacter</taxon>
    </lineage>
</organism>
<evidence type="ECO:0000259" key="8">
    <source>
        <dbReference type="PROSITE" id="PS50928"/>
    </source>
</evidence>
<evidence type="ECO:0000313" key="9">
    <source>
        <dbReference type="EMBL" id="GAA2503595.1"/>
    </source>
</evidence>
<dbReference type="InterPro" id="IPR000515">
    <property type="entry name" value="MetI-like"/>
</dbReference>
<keyword evidence="5 7" id="KW-1133">Transmembrane helix</keyword>
<proteinExistence type="inferred from homology"/>
<comment type="similarity">
    <text evidence="7">Belongs to the binding-protein-dependent transport system permease family.</text>
</comment>
<keyword evidence="4 7" id="KW-0812">Transmembrane</keyword>
<evidence type="ECO:0000313" key="10">
    <source>
        <dbReference type="Proteomes" id="UP001500730"/>
    </source>
</evidence>
<dbReference type="InterPro" id="IPR051393">
    <property type="entry name" value="ABC_transporter_permease"/>
</dbReference>
<keyword evidence="2 7" id="KW-0813">Transport</keyword>
<feature type="transmembrane region" description="Helical" evidence="7">
    <location>
        <begin position="6"/>
        <end position="26"/>
    </location>
</feature>
<dbReference type="InterPro" id="IPR035906">
    <property type="entry name" value="MetI-like_sf"/>
</dbReference>
<dbReference type="EMBL" id="BAAARE010000048">
    <property type="protein sequence ID" value="GAA2503595.1"/>
    <property type="molecule type" value="Genomic_DNA"/>
</dbReference>
<name>A0ABP5ZS81_9MICO</name>
<evidence type="ECO:0000256" key="6">
    <source>
        <dbReference type="ARBA" id="ARBA00023136"/>
    </source>
</evidence>
<feature type="transmembrane region" description="Helical" evidence="7">
    <location>
        <begin position="237"/>
        <end position="262"/>
    </location>
</feature>
<feature type="domain" description="ABC transmembrane type-1" evidence="8">
    <location>
        <begin position="97"/>
        <end position="314"/>
    </location>
</feature>
<comment type="caution">
    <text evidence="9">The sequence shown here is derived from an EMBL/GenBank/DDBJ whole genome shotgun (WGS) entry which is preliminary data.</text>
</comment>
<accession>A0ABP5ZS81</accession>
<evidence type="ECO:0000256" key="1">
    <source>
        <dbReference type="ARBA" id="ARBA00004651"/>
    </source>
</evidence>
<feature type="transmembrane region" description="Helical" evidence="7">
    <location>
        <begin position="194"/>
        <end position="216"/>
    </location>
</feature>
<dbReference type="Gene3D" id="1.10.3720.10">
    <property type="entry name" value="MetI-like"/>
    <property type="match status" value="1"/>
</dbReference>
<evidence type="ECO:0000256" key="3">
    <source>
        <dbReference type="ARBA" id="ARBA00022475"/>
    </source>
</evidence>
<feature type="transmembrane region" description="Helical" evidence="7">
    <location>
        <begin position="46"/>
        <end position="70"/>
    </location>
</feature>
<reference evidence="10" key="1">
    <citation type="journal article" date="2019" name="Int. J. Syst. Evol. Microbiol.">
        <title>The Global Catalogue of Microorganisms (GCM) 10K type strain sequencing project: providing services to taxonomists for standard genome sequencing and annotation.</title>
        <authorList>
            <consortium name="The Broad Institute Genomics Platform"/>
            <consortium name="The Broad Institute Genome Sequencing Center for Infectious Disease"/>
            <person name="Wu L."/>
            <person name="Ma J."/>
        </authorList>
    </citation>
    <scope>NUCLEOTIDE SEQUENCE [LARGE SCALE GENOMIC DNA]</scope>
    <source>
        <strain evidence="10">JCM 16259</strain>
    </source>
</reference>
<dbReference type="PANTHER" id="PTHR30193:SF18">
    <property type="entry name" value="OSMOPROTECTIVE COMPOUNDS UPTAKE PERMEASE PROTEIN GGTC"/>
    <property type="match status" value="1"/>
</dbReference>
<dbReference type="CDD" id="cd06261">
    <property type="entry name" value="TM_PBP2"/>
    <property type="match status" value="1"/>
</dbReference>
<feature type="transmembrane region" description="Helical" evidence="7">
    <location>
        <begin position="101"/>
        <end position="123"/>
    </location>
</feature>
<comment type="subcellular location">
    <subcellularLocation>
        <location evidence="1 7">Cell membrane</location>
        <topology evidence="1 7">Multi-pass membrane protein</topology>
    </subcellularLocation>
</comment>
<dbReference type="PANTHER" id="PTHR30193">
    <property type="entry name" value="ABC TRANSPORTER PERMEASE PROTEIN"/>
    <property type="match status" value="1"/>
</dbReference>
<sequence>MAIKILNAVIAILGGIGGAIIIFWILNKLSESLKGRWEDRVKPWMFAGPAILAIAVYLIYPAIVTIQYSFANEDSTAYVGFKNYVDVLTDKTFLQVLFNNVLWIVIVPALTVVLGLGVAVLADRLRPRGEKTAKTFIFLPMAISMVGAATIWRTIYDYQPQGTPQTGLLNAFLGLFNKDPVYWYGTDTLHLNSLMLMIILIWTQVGYSMVLLSAAIKGVPEDTVEAGRIDGAGERRIFFSIIVPQIWPTVITVFITVLIGVMKVFDVVYVTTNGAYNTDVIARRFYDELYTQGNNGYAATIVVILLIAVIPILIYQVRHFRAEEAAR</sequence>
<dbReference type="PROSITE" id="PS50928">
    <property type="entry name" value="ABC_TM1"/>
    <property type="match status" value="1"/>
</dbReference>
<keyword evidence="10" id="KW-1185">Reference proteome</keyword>
<dbReference type="Pfam" id="PF00528">
    <property type="entry name" value="BPD_transp_1"/>
    <property type="match status" value="1"/>
</dbReference>
<feature type="transmembrane region" description="Helical" evidence="7">
    <location>
        <begin position="135"/>
        <end position="155"/>
    </location>
</feature>
<gene>
    <name evidence="9" type="ORF">GCM10009858_46980</name>
</gene>
<dbReference type="SUPFAM" id="SSF161098">
    <property type="entry name" value="MetI-like"/>
    <property type="match status" value="1"/>
</dbReference>
<keyword evidence="6 7" id="KW-0472">Membrane</keyword>
<evidence type="ECO:0000256" key="2">
    <source>
        <dbReference type="ARBA" id="ARBA00022448"/>
    </source>
</evidence>
<dbReference type="RefSeq" id="WP_344257537.1">
    <property type="nucleotide sequence ID" value="NZ_BAAARE010000048.1"/>
</dbReference>